<protein>
    <recommendedName>
        <fullName evidence="4">NolW domain-containing protein</fullName>
    </recommendedName>
</protein>
<feature type="signal peptide" evidence="1">
    <location>
        <begin position="1"/>
        <end position="18"/>
    </location>
</feature>
<name>A0A095SNH0_9GAMM</name>
<accession>A0A095SNH0</accession>
<dbReference type="eggNOG" id="COG1450">
    <property type="taxonomic scope" value="Bacteria"/>
</dbReference>
<dbReference type="AlphaFoldDB" id="A0A095SNH0"/>
<dbReference type="STRING" id="1177154.Y5S_01128"/>
<evidence type="ECO:0008006" key="4">
    <source>
        <dbReference type="Google" id="ProtNLM"/>
    </source>
</evidence>
<proteinExistence type="predicted"/>
<evidence type="ECO:0000256" key="1">
    <source>
        <dbReference type="SAM" id="SignalP"/>
    </source>
</evidence>
<evidence type="ECO:0000313" key="2">
    <source>
        <dbReference type="EMBL" id="KGD65904.1"/>
    </source>
</evidence>
<comment type="caution">
    <text evidence="2">The sequence shown here is derived from an EMBL/GenBank/DDBJ whole genome shotgun (WGS) entry which is preliminary data.</text>
</comment>
<dbReference type="RefSeq" id="WP_035231164.1">
    <property type="nucleotide sequence ID" value="NZ_ARXV01000003.1"/>
</dbReference>
<reference evidence="2 3" key="1">
    <citation type="submission" date="2012-09" db="EMBL/GenBank/DDBJ databases">
        <title>Genome Sequence of alkane-degrading Bacterium Alcanivorax sp. 19-m-6.</title>
        <authorList>
            <person name="Lai Q."/>
            <person name="Shao Z."/>
        </authorList>
    </citation>
    <scope>NUCLEOTIDE SEQUENCE [LARGE SCALE GENOMIC DNA]</scope>
    <source>
        <strain evidence="2 3">19-m-6</strain>
    </source>
</reference>
<dbReference type="Proteomes" id="UP000029444">
    <property type="component" value="Unassembled WGS sequence"/>
</dbReference>
<dbReference type="PATRIC" id="fig|1177154.3.peg.1144"/>
<evidence type="ECO:0000313" key="3">
    <source>
        <dbReference type="Proteomes" id="UP000029444"/>
    </source>
</evidence>
<feature type="chain" id="PRO_5001917839" description="NolW domain-containing protein" evidence="1">
    <location>
        <begin position="19"/>
        <end position="248"/>
    </location>
</feature>
<organism evidence="2 3">
    <name type="scientific">Alcanivorax nanhaiticus</name>
    <dbReference type="NCBI Taxonomy" id="1177154"/>
    <lineage>
        <taxon>Bacteria</taxon>
        <taxon>Pseudomonadati</taxon>
        <taxon>Pseudomonadota</taxon>
        <taxon>Gammaproteobacteria</taxon>
        <taxon>Oceanospirillales</taxon>
        <taxon>Alcanivoracaceae</taxon>
        <taxon>Alcanivorax</taxon>
    </lineage>
</organism>
<dbReference type="EMBL" id="ARXV01000003">
    <property type="protein sequence ID" value="KGD65904.1"/>
    <property type="molecule type" value="Genomic_DNA"/>
</dbReference>
<keyword evidence="3" id="KW-1185">Reference proteome</keyword>
<gene>
    <name evidence="2" type="ORF">Y5S_01128</name>
</gene>
<sequence>MVRTLFFLLLLCSLNAWSQDMSLHVISRPDADALVPVIGPLLPEGGTVNAYQGKLIIRTTHQNFQELQSVLGELNRKPSSVTVFLRRAGSAESAHSRAGIDIVRRPAQTNARVHIQQQRENQRHQDDYRIRTLSGYPAGINRGTLLALSGGNYGTVLHNLERGIQVTPQVNTDGSVTLQIRQRHDQPGGPGVADTQHSASTLRLEPGQWQQMGSINTIKQSNQRGIGRYQTSRQAVTLPIEVMVQISE</sequence>
<dbReference type="OrthoDB" id="6080452at2"/>
<keyword evidence="1" id="KW-0732">Signal</keyword>